<keyword evidence="1" id="KW-0560">Oxidoreductase</keyword>
<dbReference type="GO" id="GO:0005829">
    <property type="term" value="C:cytosol"/>
    <property type="evidence" value="ECO:0007669"/>
    <property type="project" value="TreeGrafter"/>
</dbReference>
<dbReference type="EMBL" id="AP023396">
    <property type="protein sequence ID" value="BCK54474.1"/>
    <property type="molecule type" value="Genomic_DNA"/>
</dbReference>
<dbReference type="Gene3D" id="2.30.110.10">
    <property type="entry name" value="Electron Transport, Fmn-binding Protein, Chain A"/>
    <property type="match status" value="1"/>
</dbReference>
<dbReference type="NCBIfam" id="TIGR03618">
    <property type="entry name" value="Rv1155_F420"/>
    <property type="match status" value="1"/>
</dbReference>
<gene>
    <name evidence="3" type="ORF">NWFMUON74_22460</name>
</gene>
<proteinExistence type="predicted"/>
<evidence type="ECO:0000256" key="1">
    <source>
        <dbReference type="ARBA" id="ARBA00023002"/>
    </source>
</evidence>
<dbReference type="Pfam" id="PF01243">
    <property type="entry name" value="PNPOx_N"/>
    <property type="match status" value="1"/>
</dbReference>
<evidence type="ECO:0000313" key="3">
    <source>
        <dbReference type="EMBL" id="BCK54474.1"/>
    </source>
</evidence>
<evidence type="ECO:0000259" key="2">
    <source>
        <dbReference type="Pfam" id="PF01243"/>
    </source>
</evidence>
<dbReference type="AlphaFoldDB" id="A0A7G1KMB7"/>
<dbReference type="GO" id="GO:0016627">
    <property type="term" value="F:oxidoreductase activity, acting on the CH-CH group of donors"/>
    <property type="evidence" value="ECO:0007669"/>
    <property type="project" value="TreeGrafter"/>
</dbReference>
<keyword evidence="4" id="KW-1185">Reference proteome</keyword>
<reference evidence="3 4" key="1">
    <citation type="submission" date="2020-08" db="EMBL/GenBank/DDBJ databases">
        <title>Genome Sequencing of Nocardia wallacei strain FMUON74 and assembly.</title>
        <authorList>
            <person name="Toyokawa M."/>
            <person name="Uesaka K."/>
        </authorList>
    </citation>
    <scope>NUCLEOTIDE SEQUENCE [LARGE SCALE GENOMIC DNA]</scope>
    <source>
        <strain evidence="3 4">FMUON74</strain>
    </source>
</reference>
<dbReference type="Proteomes" id="UP000516173">
    <property type="component" value="Chromosome"/>
</dbReference>
<accession>A0A7G1KMB7</accession>
<dbReference type="GeneID" id="80346808"/>
<protein>
    <submittedName>
        <fullName evidence="3">PPOX class F420-dependent enzyme</fullName>
    </submittedName>
</protein>
<dbReference type="RefSeq" id="WP_187687731.1">
    <property type="nucleotide sequence ID" value="NZ_AP023396.1"/>
</dbReference>
<dbReference type="PANTHER" id="PTHR35176:SF6">
    <property type="entry name" value="HEME OXYGENASE HI_0854-RELATED"/>
    <property type="match status" value="1"/>
</dbReference>
<dbReference type="SUPFAM" id="SSF50475">
    <property type="entry name" value="FMN-binding split barrel"/>
    <property type="match status" value="1"/>
</dbReference>
<dbReference type="InterPro" id="IPR019920">
    <property type="entry name" value="F420-binding_dom_put"/>
</dbReference>
<dbReference type="InterPro" id="IPR012349">
    <property type="entry name" value="Split_barrel_FMN-bd"/>
</dbReference>
<name>A0A7G1KMB7_9NOCA</name>
<organism evidence="3 4">
    <name type="scientific">Nocardia wallacei</name>
    <dbReference type="NCBI Taxonomy" id="480035"/>
    <lineage>
        <taxon>Bacteria</taxon>
        <taxon>Bacillati</taxon>
        <taxon>Actinomycetota</taxon>
        <taxon>Actinomycetes</taxon>
        <taxon>Mycobacteriales</taxon>
        <taxon>Nocardiaceae</taxon>
        <taxon>Nocardia</taxon>
    </lineage>
</organism>
<dbReference type="PANTHER" id="PTHR35176">
    <property type="entry name" value="HEME OXYGENASE HI_0854-RELATED"/>
    <property type="match status" value="1"/>
</dbReference>
<dbReference type="InterPro" id="IPR011576">
    <property type="entry name" value="Pyridox_Oxase_N"/>
</dbReference>
<dbReference type="InterPro" id="IPR052019">
    <property type="entry name" value="F420H2_bilvrd_red/Heme_oxyg"/>
</dbReference>
<feature type="domain" description="Pyridoxamine 5'-phosphate oxidase N-terminal" evidence="2">
    <location>
        <begin position="8"/>
        <end position="132"/>
    </location>
</feature>
<dbReference type="KEGG" id="nwl:NWFMUON74_22460"/>
<evidence type="ECO:0000313" key="4">
    <source>
        <dbReference type="Proteomes" id="UP000516173"/>
    </source>
</evidence>
<dbReference type="GO" id="GO:0070967">
    <property type="term" value="F:coenzyme F420 binding"/>
    <property type="evidence" value="ECO:0007669"/>
    <property type="project" value="TreeGrafter"/>
</dbReference>
<sequence>MTAELSDELKKHLDNEKVFATMATIGRDGQPHLTVNWIERDGDELLYSTTVSRQQYKNLARDPRITVLINPPETPYLYAQIRGTVTITPDPAREMPDRLSLKYTGKPYAEFNPASATDADRVIVRITPTKVLGRF</sequence>